<sequence length="963" mass="108605">MENDADSTAARRNTFFRPWKSSPSVPTPVSAARVDHDLRALAPTPVLINETLQEQVLTFADTAAASFHPQALGSSTVSASKNSFRAQGPVFTSVPAVNANFCPQAPLVTVFSMGRVDIGRQNQKSETGRRQTSKVSQLLHSTARDEASSATTMPNAAAQVPGLATVSASSEYFCSQAPVSTTVPAVGANFYQLTPTVSIGRADIGRQNPTLEIGPRQSLDLSQLPHSAARAEASTAITRLNSPAQALASTLISVDSESSRAQALLSTAEPAINATFCLPTATANVGSCGRVNAGLQIPTLGTGTRQSLNFSQLSHFTAMTPQDCRLRSNKKSGQNKEHPLRSPNGTPLLQEKDQKAESTEKLDFILKYVNSLEQEVKSIKAQSRSELEYVFRKEALNEVLCELGNINVKGMDSVRKRKKRLTVKVNKIIDLLDLKVPLVDERTQPSDQGQREKSDAVLEKDQEELRSEIAQQQVEKIREILQIKFGNTGDQAAELRSEVNDPSNAVSSVNMESVSESHPPGLIKKSCREWHEDFLYKFDKRTGNGTRHADVAIQYSLEKVERQMQRWRSKVRTRGTGKVRTIDDYVKFFETPEGQQLLEYDPPNQRKLSYKVITESVKTKKGEKIFKHLALYDEKTLEEHEKCEVLQDDATFLSRPKVHGVTQLFTIMARNYDKALLRNAIKKGCATHRNLKDNPERHLIIRMPMALASLPSDVIKKTYEEIKELAQLKHGKYFDPLFQYLEDYWFKRRGVKRFCVFKKLDKTNNEQESMHKILNFLFKHRQPYPWQFIDVFIEILQIDNFNLRVERETMGTTKRRRKKQVIFNEADLLRCWYLLEHKPKSFTPMMMVTKVAYSLKPKYIQLGQIHSVTLFNGDDDEENEEQSSGGVKVAGDEENVIGTVTNLRIDIEDIEKLFDADLEEKTAPKSMKRRIENLIEGSRSVEDLPPKRSRKSVMDGKYRDYSS</sequence>
<dbReference type="Proteomes" id="UP001239111">
    <property type="component" value="Chromosome 3"/>
</dbReference>
<reference evidence="1" key="1">
    <citation type="submission" date="2023-04" db="EMBL/GenBank/DDBJ databases">
        <title>A chromosome-level genome assembly of the parasitoid wasp Eretmocerus hayati.</title>
        <authorList>
            <person name="Zhong Y."/>
            <person name="Liu S."/>
            <person name="Liu Y."/>
        </authorList>
    </citation>
    <scope>NUCLEOTIDE SEQUENCE</scope>
    <source>
        <strain evidence="1">ZJU_SS_LIU_2023</strain>
    </source>
</reference>
<gene>
    <name evidence="1" type="ORF">QAD02_000480</name>
</gene>
<organism evidence="1 2">
    <name type="scientific">Eretmocerus hayati</name>
    <dbReference type="NCBI Taxonomy" id="131215"/>
    <lineage>
        <taxon>Eukaryota</taxon>
        <taxon>Metazoa</taxon>
        <taxon>Ecdysozoa</taxon>
        <taxon>Arthropoda</taxon>
        <taxon>Hexapoda</taxon>
        <taxon>Insecta</taxon>
        <taxon>Pterygota</taxon>
        <taxon>Neoptera</taxon>
        <taxon>Endopterygota</taxon>
        <taxon>Hymenoptera</taxon>
        <taxon>Apocrita</taxon>
        <taxon>Proctotrupomorpha</taxon>
        <taxon>Chalcidoidea</taxon>
        <taxon>Aphelinidae</taxon>
        <taxon>Aphelininae</taxon>
        <taxon>Eretmocerus</taxon>
    </lineage>
</organism>
<name>A0ACC2NF14_9HYME</name>
<comment type="caution">
    <text evidence="1">The sequence shown here is derived from an EMBL/GenBank/DDBJ whole genome shotgun (WGS) entry which is preliminary data.</text>
</comment>
<evidence type="ECO:0000313" key="1">
    <source>
        <dbReference type="EMBL" id="KAJ8669221.1"/>
    </source>
</evidence>
<keyword evidence="2" id="KW-1185">Reference proteome</keyword>
<proteinExistence type="predicted"/>
<protein>
    <submittedName>
        <fullName evidence="1">Uncharacterized protein</fullName>
    </submittedName>
</protein>
<evidence type="ECO:0000313" key="2">
    <source>
        <dbReference type="Proteomes" id="UP001239111"/>
    </source>
</evidence>
<accession>A0ACC2NF14</accession>
<dbReference type="EMBL" id="CM056743">
    <property type="protein sequence ID" value="KAJ8669221.1"/>
    <property type="molecule type" value="Genomic_DNA"/>
</dbReference>